<dbReference type="EnsemblPlants" id="ORUFI11G14080.1">
    <property type="protein sequence ID" value="ORUFI11G14080.1"/>
    <property type="gene ID" value="ORUFI11G14080"/>
</dbReference>
<name>A0A0E0R8B1_ORYRU</name>
<protein>
    <submittedName>
        <fullName evidence="1">Uncharacterized protein</fullName>
    </submittedName>
</protein>
<sequence>MTYENYLNKSQHSFQTSTPNVGHLDYSPNNSYIFGHLCALLSYGDLNPSMINPTKNPLQNMKVLEDRIAPAFDKDLDRGIQAYFVLGKKGTAKLIVKKNHP</sequence>
<evidence type="ECO:0000313" key="2">
    <source>
        <dbReference type="Proteomes" id="UP000008022"/>
    </source>
</evidence>
<reference evidence="2" key="1">
    <citation type="submission" date="2013-06" db="EMBL/GenBank/DDBJ databases">
        <authorList>
            <person name="Zhao Q."/>
        </authorList>
    </citation>
    <scope>NUCLEOTIDE SEQUENCE</scope>
    <source>
        <strain evidence="2">cv. W1943</strain>
    </source>
</reference>
<organism evidence="1 2">
    <name type="scientific">Oryza rufipogon</name>
    <name type="common">Brownbeard rice</name>
    <name type="synonym">Asian wild rice</name>
    <dbReference type="NCBI Taxonomy" id="4529"/>
    <lineage>
        <taxon>Eukaryota</taxon>
        <taxon>Viridiplantae</taxon>
        <taxon>Streptophyta</taxon>
        <taxon>Embryophyta</taxon>
        <taxon>Tracheophyta</taxon>
        <taxon>Spermatophyta</taxon>
        <taxon>Magnoliopsida</taxon>
        <taxon>Liliopsida</taxon>
        <taxon>Poales</taxon>
        <taxon>Poaceae</taxon>
        <taxon>BOP clade</taxon>
        <taxon>Oryzoideae</taxon>
        <taxon>Oryzeae</taxon>
        <taxon>Oryzinae</taxon>
        <taxon>Oryza</taxon>
    </lineage>
</organism>
<dbReference type="Gramene" id="ORUFI11G14080.1">
    <property type="protein sequence ID" value="ORUFI11G14080.1"/>
    <property type="gene ID" value="ORUFI11G14080"/>
</dbReference>
<dbReference type="AlphaFoldDB" id="A0A0E0R8B1"/>
<evidence type="ECO:0000313" key="1">
    <source>
        <dbReference type="EnsemblPlants" id="ORUFI11G14080.1"/>
    </source>
</evidence>
<accession>A0A0E0R8B1</accession>
<dbReference type="Proteomes" id="UP000008022">
    <property type="component" value="Unassembled WGS sequence"/>
</dbReference>
<proteinExistence type="predicted"/>
<dbReference type="HOGENOM" id="CLU_2296311_0_0_1"/>
<keyword evidence="2" id="KW-1185">Reference proteome</keyword>
<reference evidence="1" key="2">
    <citation type="submission" date="2015-06" db="UniProtKB">
        <authorList>
            <consortium name="EnsemblPlants"/>
        </authorList>
    </citation>
    <scope>IDENTIFICATION</scope>
</reference>